<dbReference type="Proteomes" id="UP000198312">
    <property type="component" value="Chromosome"/>
</dbReference>
<dbReference type="AlphaFoldDB" id="A0A220U851"/>
<name>A0A220U851_9BACI</name>
<evidence type="ECO:0000256" key="1">
    <source>
        <dbReference type="SAM" id="Phobius"/>
    </source>
</evidence>
<protein>
    <submittedName>
        <fullName evidence="2">Uncharacterized protein</fullName>
    </submittedName>
</protein>
<organism evidence="2 3">
    <name type="scientific">Virgibacillus phasianinus</name>
    <dbReference type="NCBI Taxonomy" id="2017483"/>
    <lineage>
        <taxon>Bacteria</taxon>
        <taxon>Bacillati</taxon>
        <taxon>Bacillota</taxon>
        <taxon>Bacilli</taxon>
        <taxon>Bacillales</taxon>
        <taxon>Bacillaceae</taxon>
        <taxon>Virgibacillus</taxon>
    </lineage>
</organism>
<keyword evidence="3" id="KW-1185">Reference proteome</keyword>
<gene>
    <name evidence="2" type="ORF">CFK37_19340</name>
</gene>
<keyword evidence="1" id="KW-1133">Transmembrane helix</keyword>
<sequence>MQLYCDSYLAVLKNNFMLIIMAFVLLIVTFFIWVGFPIFVIGIVVADITSNFVLTHIGVSLSVGLLFSLYFIPINLKVAKNIAVIKSRGPMNSFIRIEAVWILVGAFIFELIFSVIC</sequence>
<keyword evidence="1" id="KW-0472">Membrane</keyword>
<dbReference type="RefSeq" id="WP_089063410.1">
    <property type="nucleotide sequence ID" value="NZ_CP022315.1"/>
</dbReference>
<accession>A0A220U851</accession>
<dbReference type="EMBL" id="CP022315">
    <property type="protein sequence ID" value="ASK64152.1"/>
    <property type="molecule type" value="Genomic_DNA"/>
</dbReference>
<feature type="transmembrane region" description="Helical" evidence="1">
    <location>
        <begin position="16"/>
        <end position="46"/>
    </location>
</feature>
<evidence type="ECO:0000313" key="2">
    <source>
        <dbReference type="EMBL" id="ASK64152.1"/>
    </source>
</evidence>
<dbReference type="OrthoDB" id="2440603at2"/>
<feature type="transmembrane region" description="Helical" evidence="1">
    <location>
        <begin position="93"/>
        <end position="116"/>
    </location>
</feature>
<reference evidence="2 3" key="1">
    <citation type="submission" date="2017-07" db="EMBL/GenBank/DDBJ databases">
        <title>Virgibacillus sp. LM2416.</title>
        <authorList>
            <person name="Tak E.J."/>
            <person name="Bae J.-W."/>
        </authorList>
    </citation>
    <scope>NUCLEOTIDE SEQUENCE [LARGE SCALE GENOMIC DNA]</scope>
    <source>
        <strain evidence="2 3">LM2416</strain>
    </source>
</reference>
<keyword evidence="1" id="KW-0812">Transmembrane</keyword>
<evidence type="ECO:0000313" key="3">
    <source>
        <dbReference type="Proteomes" id="UP000198312"/>
    </source>
</evidence>
<dbReference type="KEGG" id="vil:CFK37_19340"/>
<feature type="transmembrane region" description="Helical" evidence="1">
    <location>
        <begin position="52"/>
        <end position="72"/>
    </location>
</feature>
<proteinExistence type="predicted"/>